<organism evidence="9 10">
    <name type="scientific">Dethiobacter alkaliphilus AHT 1</name>
    <dbReference type="NCBI Taxonomy" id="555088"/>
    <lineage>
        <taxon>Bacteria</taxon>
        <taxon>Bacillati</taxon>
        <taxon>Bacillota</taxon>
        <taxon>Dethiobacteria</taxon>
        <taxon>Dethiobacterales</taxon>
        <taxon>Dethiobacteraceae</taxon>
        <taxon>Dethiobacter</taxon>
    </lineage>
</organism>
<dbReference type="EMBL" id="ACJM01000004">
    <property type="protein sequence ID" value="EEG78076.1"/>
    <property type="molecule type" value="Genomic_DNA"/>
</dbReference>
<evidence type="ECO:0000256" key="6">
    <source>
        <dbReference type="ARBA" id="ARBA00022989"/>
    </source>
</evidence>
<dbReference type="PANTHER" id="PTHR34975">
    <property type="entry name" value="SPORE GERMINATION PROTEIN A2"/>
    <property type="match status" value="1"/>
</dbReference>
<keyword evidence="6 8" id="KW-1133">Transmembrane helix</keyword>
<comment type="caution">
    <text evidence="9">The sequence shown here is derived from an EMBL/GenBank/DDBJ whole genome shotgun (WGS) entry which is preliminary data.</text>
</comment>
<evidence type="ECO:0000256" key="2">
    <source>
        <dbReference type="ARBA" id="ARBA00007998"/>
    </source>
</evidence>
<comment type="similarity">
    <text evidence="2">Belongs to the amino acid-polyamine-organocation (APC) superfamily. Spore germination protein (SGP) (TC 2.A.3.9) family.</text>
</comment>
<keyword evidence="10" id="KW-1185">Reference proteome</keyword>
<dbReference type="GO" id="GO:0016020">
    <property type="term" value="C:membrane"/>
    <property type="evidence" value="ECO:0007669"/>
    <property type="project" value="UniProtKB-SubCell"/>
</dbReference>
<evidence type="ECO:0000256" key="7">
    <source>
        <dbReference type="ARBA" id="ARBA00023136"/>
    </source>
</evidence>
<feature type="transmembrane region" description="Helical" evidence="8">
    <location>
        <begin position="122"/>
        <end position="141"/>
    </location>
</feature>
<keyword evidence="5 8" id="KW-0812">Transmembrane</keyword>
<evidence type="ECO:0000256" key="1">
    <source>
        <dbReference type="ARBA" id="ARBA00004141"/>
    </source>
</evidence>
<feature type="transmembrane region" description="Helical" evidence="8">
    <location>
        <begin position="335"/>
        <end position="358"/>
    </location>
</feature>
<protein>
    <submittedName>
        <fullName evidence="9">Spore germination protein</fullName>
    </submittedName>
</protein>
<dbReference type="Pfam" id="PF03845">
    <property type="entry name" value="Spore_permease"/>
    <property type="match status" value="1"/>
</dbReference>
<feature type="transmembrane region" description="Helical" evidence="8">
    <location>
        <begin position="305"/>
        <end position="323"/>
    </location>
</feature>
<evidence type="ECO:0000256" key="3">
    <source>
        <dbReference type="ARBA" id="ARBA00022448"/>
    </source>
</evidence>
<name>C0GEP4_DETAL</name>
<feature type="transmembrane region" description="Helical" evidence="8">
    <location>
        <begin position="275"/>
        <end position="298"/>
    </location>
</feature>
<dbReference type="InterPro" id="IPR004761">
    <property type="entry name" value="Spore_GerAB"/>
</dbReference>
<dbReference type="Gene3D" id="1.20.1740.10">
    <property type="entry name" value="Amino acid/polyamine transporter I"/>
    <property type="match status" value="1"/>
</dbReference>
<proteinExistence type="inferred from homology"/>
<keyword evidence="3" id="KW-0813">Transport</keyword>
<comment type="subcellular location">
    <subcellularLocation>
        <location evidence="1">Membrane</location>
        <topology evidence="1">Multi-pass membrane protein</topology>
    </subcellularLocation>
</comment>
<reference evidence="9 10" key="1">
    <citation type="submission" date="2009-02" db="EMBL/GenBank/DDBJ databases">
        <title>Sequencing of the draft genome and assembly of Dethiobacter alkaliphilus AHT 1.</title>
        <authorList>
            <consortium name="US DOE Joint Genome Institute (JGI-PGF)"/>
            <person name="Lucas S."/>
            <person name="Copeland A."/>
            <person name="Lapidus A."/>
            <person name="Glavina del Rio T."/>
            <person name="Dalin E."/>
            <person name="Tice H."/>
            <person name="Bruce D."/>
            <person name="Goodwin L."/>
            <person name="Pitluck S."/>
            <person name="Larimer F."/>
            <person name="Land M.L."/>
            <person name="Hauser L."/>
            <person name="Muyzer G."/>
        </authorList>
    </citation>
    <scope>NUCLEOTIDE SEQUENCE [LARGE SCALE GENOMIC DNA]</scope>
    <source>
        <strain evidence="9 10">AHT 1</strain>
    </source>
</reference>
<dbReference type="AlphaFoldDB" id="C0GEP4"/>
<evidence type="ECO:0000313" key="10">
    <source>
        <dbReference type="Proteomes" id="UP000006443"/>
    </source>
</evidence>
<dbReference type="GO" id="GO:0009847">
    <property type="term" value="P:spore germination"/>
    <property type="evidence" value="ECO:0007669"/>
    <property type="project" value="InterPro"/>
</dbReference>
<dbReference type="RefSeq" id="WP_008515367.1">
    <property type="nucleotide sequence ID" value="NZ_ACJM01000004.1"/>
</dbReference>
<feature type="transmembrane region" description="Helical" evidence="8">
    <location>
        <begin position="187"/>
        <end position="207"/>
    </location>
</feature>
<feature type="transmembrane region" description="Helical" evidence="8">
    <location>
        <begin position="40"/>
        <end position="61"/>
    </location>
</feature>
<dbReference type="Proteomes" id="UP000006443">
    <property type="component" value="Unassembled WGS sequence"/>
</dbReference>
<evidence type="ECO:0000256" key="4">
    <source>
        <dbReference type="ARBA" id="ARBA00022544"/>
    </source>
</evidence>
<accession>C0GEP4</accession>
<gene>
    <name evidence="9" type="ORF">DealDRAFT_0953</name>
</gene>
<feature type="transmembrane region" description="Helical" evidence="8">
    <location>
        <begin position="148"/>
        <end position="167"/>
    </location>
</feature>
<keyword evidence="7 8" id="KW-0472">Membrane</keyword>
<dbReference type="NCBIfam" id="TIGR00912">
    <property type="entry name" value="2A0309"/>
    <property type="match status" value="1"/>
</dbReference>
<dbReference type="STRING" id="555088.DealDRAFT_0953"/>
<feature type="transmembrane region" description="Helical" evidence="8">
    <location>
        <begin position="12"/>
        <end position="34"/>
    </location>
</feature>
<evidence type="ECO:0000256" key="8">
    <source>
        <dbReference type="SAM" id="Phobius"/>
    </source>
</evidence>
<keyword evidence="4" id="KW-0309">Germination</keyword>
<dbReference type="PANTHER" id="PTHR34975:SF2">
    <property type="entry name" value="SPORE GERMINATION PROTEIN A2"/>
    <property type="match status" value="1"/>
</dbReference>
<evidence type="ECO:0000256" key="5">
    <source>
        <dbReference type="ARBA" id="ARBA00022692"/>
    </source>
</evidence>
<evidence type="ECO:0000313" key="9">
    <source>
        <dbReference type="EMBL" id="EEG78076.1"/>
    </source>
</evidence>
<feature type="transmembrane region" description="Helical" evidence="8">
    <location>
        <begin position="81"/>
        <end position="102"/>
    </location>
</feature>
<sequence>MLEKGKISPRQTGQLVFISIHATIILFVPAITATAAGHDAWLSTFTGSLFGLVTLAIVSWLSVKHPGQNLFQYSETVFGKYIGKLIGLAYVWLFLHMVAIIVREFGDFMTTSFMPNTPLSVFNFSLLVLCAWAVIAGLEAIARMNEFIIILVVSFLLLIITLSIGRWDLGLLLPFYSRGIMPILEGAQAPAAWHGEVVWLAVIIPFMTRPGRAFLAGAGGIIGSAILLTTGVVAALAVLGPELVSSFRFPFHLFTRTINIGDLLTRFEPVVMTTWVAGVFLKTSIFYYCASLGLAQVLGLSEYRLVVLPLGVMAGTLSILLFPDVTVLSQFLGEIWPRYSISIYFLGLPSLFLAVTLIREKIFGTKFGGTKRD</sequence>
<dbReference type="eggNOG" id="COG0814">
    <property type="taxonomic scope" value="Bacteria"/>
</dbReference>
<feature type="transmembrane region" description="Helical" evidence="8">
    <location>
        <begin position="214"/>
        <end position="239"/>
    </location>
</feature>